<gene>
    <name evidence="1" type="ORF">FD13_GL000313</name>
</gene>
<name>A0A0R2DQA0_9LACO</name>
<dbReference type="RefSeq" id="WP_061776562.1">
    <property type="nucleotide sequence ID" value="NZ_AYZH01000010.1"/>
</dbReference>
<dbReference type="STRING" id="1423803.FD13_GL000313"/>
<comment type="caution">
    <text evidence="1">The sequence shown here is derived from an EMBL/GenBank/DDBJ whole genome shotgun (WGS) entry which is preliminary data.</text>
</comment>
<dbReference type="PATRIC" id="fig|1423803.3.peg.308"/>
<dbReference type="Gene3D" id="3.30.1930.10">
    <property type="entry name" value="capsid protein of prophage domain"/>
    <property type="match status" value="1"/>
</dbReference>
<protein>
    <submittedName>
        <fullName evidence="1">Uncharacterized protein</fullName>
    </submittedName>
</protein>
<dbReference type="AlphaFoldDB" id="A0A0R2DQA0"/>
<evidence type="ECO:0000313" key="1">
    <source>
        <dbReference type="EMBL" id="KRN02173.1"/>
    </source>
</evidence>
<keyword evidence="2" id="KW-1185">Reference proteome</keyword>
<reference evidence="1 2" key="1">
    <citation type="journal article" date="2015" name="Genome Announc.">
        <title>Expanding the biotechnology potential of lactobacilli through comparative genomics of 213 strains and associated genera.</title>
        <authorList>
            <person name="Sun Z."/>
            <person name="Harris H.M."/>
            <person name="McCann A."/>
            <person name="Guo C."/>
            <person name="Argimon S."/>
            <person name="Zhang W."/>
            <person name="Yang X."/>
            <person name="Jeffery I.B."/>
            <person name="Cooney J.C."/>
            <person name="Kagawa T.F."/>
            <person name="Liu W."/>
            <person name="Song Y."/>
            <person name="Salvetti E."/>
            <person name="Wrobel A."/>
            <person name="Rasinkangas P."/>
            <person name="Parkhill J."/>
            <person name="Rea M.C."/>
            <person name="O'Sullivan O."/>
            <person name="Ritari J."/>
            <person name="Douillard F.P."/>
            <person name="Paul Ross R."/>
            <person name="Yang R."/>
            <person name="Briner A.E."/>
            <person name="Felis G.E."/>
            <person name="de Vos W.M."/>
            <person name="Barrangou R."/>
            <person name="Klaenhammer T.R."/>
            <person name="Caufield P.W."/>
            <person name="Cui Y."/>
            <person name="Zhang H."/>
            <person name="O'Toole P.W."/>
        </authorList>
    </citation>
    <scope>NUCLEOTIDE SEQUENCE [LARGE SCALE GENOMIC DNA]</scope>
    <source>
        <strain evidence="1 2">DSM 21775</strain>
    </source>
</reference>
<dbReference type="Proteomes" id="UP000051589">
    <property type="component" value="Unassembled WGS sequence"/>
</dbReference>
<organism evidence="1 2">
    <name type="scientific">Levilactobacillus senmaizukei DSM 21775 = NBRC 103853</name>
    <dbReference type="NCBI Taxonomy" id="1423803"/>
    <lineage>
        <taxon>Bacteria</taxon>
        <taxon>Bacillati</taxon>
        <taxon>Bacillota</taxon>
        <taxon>Bacilli</taxon>
        <taxon>Lactobacillales</taxon>
        <taxon>Lactobacillaceae</taxon>
        <taxon>Levilactobacillus</taxon>
    </lineage>
</organism>
<proteinExistence type="predicted"/>
<accession>A0A0R2DQA0</accession>
<sequence length="362" mass="39800">MRTISDIENPTAIIAWWNTRVNERGPYLYQSVFDVSYSATDQIEMLYGQDHPVEMMSATTDDVASIKRDNIGFESETLQAIPFKNYKAMNEKRRNDLVRALANNANAAQVEAITNTQYKDPASLLSDALYTREILAMQALTTGRITVNSNGILYKRDFKLPEEHKVTVKTPWGTMDSTPLADLQDQIDQINDDNGTVIAYAIMNGRTFRKIGKSGEVINSLAIAKTNNNIAISQSSVKALFTDTLGGVQPLIYNKGVGKDRFIPDDVVVLIPDGGVGRMSWTDTNEDLGLSGSQYQLSRTSDGITMYTKRTDNPVATMTYVSQKVLPTLDKARNIVVMNVAGAETPAGDSSTTTTTDTPAKN</sequence>
<dbReference type="EMBL" id="AYZH01000010">
    <property type="protein sequence ID" value="KRN02173.1"/>
    <property type="molecule type" value="Genomic_DNA"/>
</dbReference>
<dbReference type="Gene3D" id="3.15.30.10">
    <property type="entry name" value="putative capsid protein of prophage domain like"/>
    <property type="match status" value="1"/>
</dbReference>
<dbReference type="OrthoDB" id="47969at2"/>
<evidence type="ECO:0000313" key="2">
    <source>
        <dbReference type="Proteomes" id="UP000051589"/>
    </source>
</evidence>